<name>A0AAD5UDG3_9FUNG</name>
<keyword evidence="1" id="KW-0489">Methyltransferase</keyword>
<comment type="caution">
    <text evidence="1">The sequence shown here is derived from an EMBL/GenBank/DDBJ whole genome shotgun (WGS) entry which is preliminary data.</text>
</comment>
<proteinExistence type="predicted"/>
<dbReference type="Gene3D" id="3.40.50.150">
    <property type="entry name" value="Vaccinia Virus protein VP39"/>
    <property type="match status" value="1"/>
</dbReference>
<protein>
    <submittedName>
        <fullName evidence="1">Methyltransferase-like protein 21A</fullName>
    </submittedName>
</protein>
<dbReference type="InterPro" id="IPR029063">
    <property type="entry name" value="SAM-dependent_MTases_sf"/>
</dbReference>
<dbReference type="SUPFAM" id="SSF53335">
    <property type="entry name" value="S-adenosyl-L-methionine-dependent methyltransferases"/>
    <property type="match status" value="1"/>
</dbReference>
<dbReference type="Pfam" id="PF10294">
    <property type="entry name" value="Methyltransf_16"/>
    <property type="match status" value="1"/>
</dbReference>
<dbReference type="GO" id="GO:0008168">
    <property type="term" value="F:methyltransferase activity"/>
    <property type="evidence" value="ECO:0007669"/>
    <property type="project" value="UniProtKB-KW"/>
</dbReference>
<keyword evidence="2" id="KW-1185">Reference proteome</keyword>
<accession>A0AAD5UDG3</accession>
<keyword evidence="1" id="KW-0808">Transferase</keyword>
<evidence type="ECO:0000313" key="1">
    <source>
        <dbReference type="EMBL" id="KAJ3254497.1"/>
    </source>
</evidence>
<dbReference type="PANTHER" id="PTHR14614:SF109">
    <property type="entry name" value="RIBOSOMAL LYSINE N-METHYLTRANSFERASE 5"/>
    <property type="match status" value="1"/>
</dbReference>
<dbReference type="CDD" id="cd02440">
    <property type="entry name" value="AdoMet_MTases"/>
    <property type="match status" value="1"/>
</dbReference>
<reference evidence="1" key="1">
    <citation type="submission" date="2020-05" db="EMBL/GenBank/DDBJ databases">
        <title>Phylogenomic resolution of chytrid fungi.</title>
        <authorList>
            <person name="Stajich J.E."/>
            <person name="Amses K."/>
            <person name="Simmons R."/>
            <person name="Seto K."/>
            <person name="Myers J."/>
            <person name="Bonds A."/>
            <person name="Quandt C.A."/>
            <person name="Barry K."/>
            <person name="Liu P."/>
            <person name="Grigoriev I."/>
            <person name="Longcore J.E."/>
            <person name="James T.Y."/>
        </authorList>
    </citation>
    <scope>NUCLEOTIDE SEQUENCE</scope>
    <source>
        <strain evidence="1">PLAUS21</strain>
    </source>
</reference>
<dbReference type="GO" id="GO:0032259">
    <property type="term" value="P:methylation"/>
    <property type="evidence" value="ECO:0007669"/>
    <property type="project" value="UniProtKB-KW"/>
</dbReference>
<dbReference type="AlphaFoldDB" id="A0AAD5UDG3"/>
<organism evidence="1 2">
    <name type="scientific">Boothiomyces macroporosus</name>
    <dbReference type="NCBI Taxonomy" id="261099"/>
    <lineage>
        <taxon>Eukaryota</taxon>
        <taxon>Fungi</taxon>
        <taxon>Fungi incertae sedis</taxon>
        <taxon>Chytridiomycota</taxon>
        <taxon>Chytridiomycota incertae sedis</taxon>
        <taxon>Chytridiomycetes</taxon>
        <taxon>Rhizophydiales</taxon>
        <taxon>Terramycetaceae</taxon>
        <taxon>Boothiomyces</taxon>
    </lineage>
</organism>
<dbReference type="Proteomes" id="UP001210925">
    <property type="component" value="Unassembled WGS sequence"/>
</dbReference>
<dbReference type="InterPro" id="IPR019410">
    <property type="entry name" value="Methyltransf_16"/>
</dbReference>
<gene>
    <name evidence="1" type="primary">METTL21A</name>
    <name evidence="1" type="ORF">HK103_007133</name>
</gene>
<dbReference type="EMBL" id="JADGKB010000084">
    <property type="protein sequence ID" value="KAJ3254497.1"/>
    <property type="molecule type" value="Genomic_DNA"/>
</dbReference>
<sequence>MTTNQVILWKYKNTAVDEKYQPTRTFHFDNTSITIQQQKTDITIEKNTGNVVWDGAFILSDYILRNFDLTGKRVIELGAGTGLVGLAASSNGGITTVTDITNQVELLKTNINLNPHIKNINAEELLWGTNDTIGKYDYIFGSEILYLHDQHLNLIQTCKSLSTKNTVILMIYKHRGLGEEHFFEIAENEFQVDIIPKDEYHKEFQNSEYTIFQMYLK</sequence>
<evidence type="ECO:0000313" key="2">
    <source>
        <dbReference type="Proteomes" id="UP001210925"/>
    </source>
</evidence>
<dbReference type="PANTHER" id="PTHR14614">
    <property type="entry name" value="HEPATOCELLULAR CARCINOMA-ASSOCIATED ANTIGEN"/>
    <property type="match status" value="1"/>
</dbReference>